<proteinExistence type="predicted"/>
<dbReference type="SUPFAM" id="SSF51161">
    <property type="entry name" value="Trimeric LpxA-like enzymes"/>
    <property type="match status" value="1"/>
</dbReference>
<evidence type="ECO:0000256" key="2">
    <source>
        <dbReference type="ARBA" id="ARBA00022737"/>
    </source>
</evidence>
<protein>
    <submittedName>
        <fullName evidence="3">Acetyl transferase</fullName>
    </submittedName>
</protein>
<name>A0A829GNS3_LACPA</name>
<dbReference type="EMBL" id="ANJZ01000260">
    <property type="protein sequence ID" value="EPC60359.1"/>
    <property type="molecule type" value="Genomic_DNA"/>
</dbReference>
<evidence type="ECO:0000256" key="1">
    <source>
        <dbReference type="ARBA" id="ARBA00022679"/>
    </source>
</evidence>
<dbReference type="Gene3D" id="2.160.10.10">
    <property type="entry name" value="Hexapeptide repeat proteins"/>
    <property type="match status" value="1"/>
</dbReference>
<dbReference type="Pfam" id="PF00132">
    <property type="entry name" value="Hexapep"/>
    <property type="match status" value="1"/>
</dbReference>
<comment type="caution">
    <text evidence="3">The sequence shown here is derived from an EMBL/GenBank/DDBJ whole genome shotgun (WGS) entry which is preliminary data.</text>
</comment>
<dbReference type="PROSITE" id="PS00101">
    <property type="entry name" value="HEXAPEP_TRANSFERASES"/>
    <property type="match status" value="1"/>
</dbReference>
<dbReference type="Proteomes" id="UP000014264">
    <property type="component" value="Unassembled WGS sequence"/>
</dbReference>
<evidence type="ECO:0000313" key="4">
    <source>
        <dbReference type="Proteomes" id="UP000014264"/>
    </source>
</evidence>
<sequence length="210" mass="23637">MFYSLRKNLALRRFNKKWRDRNLDNETAPGNIFDLNSVRVGHGTYGQLNVYNYNRDVKLSIGNFCSIASEVMFILNADYRLDTVSSFPFKAKLLHSDKFEGLSKGNILVGDDVWIGYRATILSGVTIGQGAVVAAGAVVADDVAPYSIVGGVPAKTIKFRFRPEMVQTLLNLDFSKLTTEMVRENISSLYQPLTSAEQIKWFPRKKQNEN</sequence>
<reference evidence="3 4" key="1">
    <citation type="journal article" date="2013" name="PLoS ONE">
        <title>Lactobacillus paracasei comparative genomics: towards species pan-genome definition and exploitation of diversity.</title>
        <authorList>
            <person name="Smokvina T."/>
            <person name="Wels M."/>
            <person name="Polka J."/>
            <person name="Chervaux C."/>
            <person name="Brisse S."/>
            <person name="Boekhorst J."/>
            <person name="van Hylckama Vlieg J.E."/>
            <person name="Siezen R.J."/>
        </authorList>
    </citation>
    <scope>NUCLEOTIDE SEQUENCE [LARGE SCALE GENOMIC DNA]</scope>
    <source>
        <strain evidence="3 4">Lpp14</strain>
    </source>
</reference>
<dbReference type="PANTHER" id="PTHR43300">
    <property type="entry name" value="ACETYLTRANSFERASE"/>
    <property type="match status" value="1"/>
</dbReference>
<dbReference type="InterPro" id="IPR011004">
    <property type="entry name" value="Trimer_LpxA-like_sf"/>
</dbReference>
<dbReference type="InterPro" id="IPR018357">
    <property type="entry name" value="Hexapep_transf_CS"/>
</dbReference>
<dbReference type="CDD" id="cd03349">
    <property type="entry name" value="LbH_XAT"/>
    <property type="match status" value="1"/>
</dbReference>
<dbReference type="InterPro" id="IPR001451">
    <property type="entry name" value="Hexapep"/>
</dbReference>
<organism evidence="3 4">
    <name type="scientific">Lacticaseibacillus paracasei subsp. paracasei Lpp14</name>
    <dbReference type="NCBI Taxonomy" id="1256204"/>
    <lineage>
        <taxon>Bacteria</taxon>
        <taxon>Bacillati</taxon>
        <taxon>Bacillota</taxon>
        <taxon>Bacilli</taxon>
        <taxon>Lactobacillales</taxon>
        <taxon>Lactobacillaceae</taxon>
        <taxon>Lacticaseibacillus</taxon>
    </lineage>
</organism>
<dbReference type="InterPro" id="IPR050179">
    <property type="entry name" value="Trans_hexapeptide_repeat"/>
</dbReference>
<dbReference type="AlphaFoldDB" id="A0A829GNS3"/>
<accession>A0A829GNS3</accession>
<keyword evidence="2" id="KW-0677">Repeat</keyword>
<gene>
    <name evidence="3" type="ORF">Lpp14_11175</name>
</gene>
<keyword evidence="1 3" id="KW-0808">Transferase</keyword>
<dbReference type="GO" id="GO:0016740">
    <property type="term" value="F:transferase activity"/>
    <property type="evidence" value="ECO:0007669"/>
    <property type="project" value="UniProtKB-KW"/>
</dbReference>
<evidence type="ECO:0000313" key="3">
    <source>
        <dbReference type="EMBL" id="EPC60359.1"/>
    </source>
</evidence>
<dbReference type="PANTHER" id="PTHR43300:SF11">
    <property type="entry name" value="ACETYLTRANSFERASE RV3034C-RELATED"/>
    <property type="match status" value="1"/>
</dbReference>